<protein>
    <submittedName>
        <fullName evidence="2">Uncharacterized protein</fullName>
    </submittedName>
</protein>
<evidence type="ECO:0000256" key="1">
    <source>
        <dbReference type="SAM" id="MobiDB-lite"/>
    </source>
</evidence>
<name>A0ABV5G0Q1_9MICC</name>
<gene>
    <name evidence="2" type="ORF">ACFFX0_15435</name>
</gene>
<evidence type="ECO:0000313" key="3">
    <source>
        <dbReference type="Proteomes" id="UP001589575"/>
    </source>
</evidence>
<keyword evidence="3" id="KW-1185">Reference proteome</keyword>
<feature type="region of interest" description="Disordered" evidence="1">
    <location>
        <begin position="1"/>
        <end position="27"/>
    </location>
</feature>
<proteinExistence type="predicted"/>
<dbReference type="EMBL" id="JBHMFI010000001">
    <property type="protein sequence ID" value="MFB9072513.1"/>
    <property type="molecule type" value="Genomic_DNA"/>
</dbReference>
<evidence type="ECO:0000313" key="2">
    <source>
        <dbReference type="EMBL" id="MFB9072513.1"/>
    </source>
</evidence>
<comment type="caution">
    <text evidence="2">The sequence shown here is derived from an EMBL/GenBank/DDBJ whole genome shotgun (WGS) entry which is preliminary data.</text>
</comment>
<organism evidence="2 3">
    <name type="scientific">Citricoccus parietis</name>
    <dbReference type="NCBI Taxonomy" id="592307"/>
    <lineage>
        <taxon>Bacteria</taxon>
        <taxon>Bacillati</taxon>
        <taxon>Actinomycetota</taxon>
        <taxon>Actinomycetes</taxon>
        <taxon>Micrococcales</taxon>
        <taxon>Micrococcaceae</taxon>
        <taxon>Citricoccus</taxon>
    </lineage>
</organism>
<reference evidence="2 3" key="1">
    <citation type="submission" date="2024-09" db="EMBL/GenBank/DDBJ databases">
        <authorList>
            <person name="Sun Q."/>
            <person name="Mori K."/>
        </authorList>
    </citation>
    <scope>NUCLEOTIDE SEQUENCE [LARGE SCALE GENOMIC DNA]</scope>
    <source>
        <strain evidence="2 3">CCM 7609</strain>
    </source>
</reference>
<feature type="region of interest" description="Disordered" evidence="1">
    <location>
        <begin position="59"/>
        <end position="78"/>
    </location>
</feature>
<sequence>MVSCSCRHPSPVIPPAPRRSSDSGPAVAPVSFHLDRIRSHVTLNTPGVLPAWRTPLRTERSIPEDRAGAGTLCPGPSPVFFDVSRPDAFSVSPPS</sequence>
<accession>A0ABV5G0Q1</accession>
<dbReference type="Proteomes" id="UP001589575">
    <property type="component" value="Unassembled WGS sequence"/>
</dbReference>